<dbReference type="InterPro" id="IPR029069">
    <property type="entry name" value="HotDog_dom_sf"/>
</dbReference>
<dbReference type="SUPFAM" id="SSF54637">
    <property type="entry name" value="Thioesterase/thiol ester dehydrase-isomerase"/>
    <property type="match status" value="1"/>
</dbReference>
<sequence length="135" mass="15709">MKTEIEIEVRPTEIDVMGHVNNAKYIEYLEWGREDWYNKAGIPFDELQAIGIGTVVARIEIDYRKEARLGERLLIKTQPHSKGRTSYLLQQQIFNQEDQLVTEAIVTGVTISLEKRKSVPLPTILAEHFTRERER</sequence>
<dbReference type="InterPro" id="IPR006684">
    <property type="entry name" value="YbgC/YbaW"/>
</dbReference>
<dbReference type="STRING" id="112248.SAMN05444392_11443"/>
<accession>A0A1M5AJD9</accession>
<dbReference type="Gene3D" id="3.10.129.10">
    <property type="entry name" value="Hotdog Thioesterase"/>
    <property type="match status" value="1"/>
</dbReference>
<protein>
    <submittedName>
        <fullName evidence="3">Acyl-CoA thioester hydrolase/thioesterase-3</fullName>
    </submittedName>
</protein>
<dbReference type="Proteomes" id="UP000184476">
    <property type="component" value="Unassembled WGS sequence"/>
</dbReference>
<evidence type="ECO:0000256" key="1">
    <source>
        <dbReference type="ARBA" id="ARBA00005953"/>
    </source>
</evidence>
<keyword evidence="2 3" id="KW-0378">Hydrolase</keyword>
<reference evidence="3 4" key="1">
    <citation type="submission" date="2016-11" db="EMBL/GenBank/DDBJ databases">
        <authorList>
            <person name="Jaros S."/>
            <person name="Januszkiewicz K."/>
            <person name="Wedrychowicz H."/>
        </authorList>
    </citation>
    <scope>NUCLEOTIDE SEQUENCE [LARGE SCALE GENOMIC DNA]</scope>
    <source>
        <strain evidence="3 4">DSM 44666</strain>
    </source>
</reference>
<evidence type="ECO:0000313" key="4">
    <source>
        <dbReference type="Proteomes" id="UP000184476"/>
    </source>
</evidence>
<dbReference type="PIRSF" id="PIRSF003230">
    <property type="entry name" value="YbgC"/>
    <property type="match status" value="1"/>
</dbReference>
<dbReference type="RefSeq" id="WP_073157202.1">
    <property type="nucleotide sequence ID" value="NZ_FQVL01000014.1"/>
</dbReference>
<proteinExistence type="inferred from homology"/>
<keyword evidence="4" id="KW-1185">Reference proteome</keyword>
<evidence type="ECO:0000256" key="2">
    <source>
        <dbReference type="ARBA" id="ARBA00022801"/>
    </source>
</evidence>
<dbReference type="EMBL" id="FQVL01000014">
    <property type="protein sequence ID" value="SHF30389.1"/>
    <property type="molecule type" value="Genomic_DNA"/>
</dbReference>
<dbReference type="CDD" id="cd00586">
    <property type="entry name" value="4HBT"/>
    <property type="match status" value="1"/>
</dbReference>
<name>A0A1M5AJD9_9BACL</name>
<organism evidence="3 4">
    <name type="scientific">Seinonella peptonophila</name>
    <dbReference type="NCBI Taxonomy" id="112248"/>
    <lineage>
        <taxon>Bacteria</taxon>
        <taxon>Bacillati</taxon>
        <taxon>Bacillota</taxon>
        <taxon>Bacilli</taxon>
        <taxon>Bacillales</taxon>
        <taxon>Thermoactinomycetaceae</taxon>
        <taxon>Seinonella</taxon>
    </lineage>
</organism>
<evidence type="ECO:0000313" key="3">
    <source>
        <dbReference type="EMBL" id="SHF30389.1"/>
    </source>
</evidence>
<dbReference type="PANTHER" id="PTHR31793:SF27">
    <property type="entry name" value="NOVEL THIOESTERASE SUPERFAMILY DOMAIN AND SAPOSIN A-TYPE DOMAIN CONTAINING PROTEIN (0610012H03RIK)"/>
    <property type="match status" value="1"/>
</dbReference>
<dbReference type="OrthoDB" id="9801517at2"/>
<dbReference type="NCBIfam" id="TIGR00051">
    <property type="entry name" value="YbgC/FadM family acyl-CoA thioesterase"/>
    <property type="match status" value="1"/>
</dbReference>
<comment type="similarity">
    <text evidence="1">Belongs to the 4-hydroxybenzoyl-CoA thioesterase family.</text>
</comment>
<gene>
    <name evidence="3" type="ORF">SAMN05444392_11443</name>
</gene>
<dbReference type="PANTHER" id="PTHR31793">
    <property type="entry name" value="4-HYDROXYBENZOYL-COA THIOESTERASE FAMILY MEMBER"/>
    <property type="match status" value="1"/>
</dbReference>
<dbReference type="InterPro" id="IPR050563">
    <property type="entry name" value="4-hydroxybenzoyl-CoA_TE"/>
</dbReference>
<dbReference type="Pfam" id="PF13279">
    <property type="entry name" value="4HBT_2"/>
    <property type="match status" value="1"/>
</dbReference>
<dbReference type="GO" id="GO:0047617">
    <property type="term" value="F:fatty acyl-CoA hydrolase activity"/>
    <property type="evidence" value="ECO:0007669"/>
    <property type="project" value="TreeGrafter"/>
</dbReference>
<dbReference type="AlphaFoldDB" id="A0A1M5AJD9"/>